<evidence type="ECO:0000313" key="3">
    <source>
        <dbReference type="EMBL" id="CAI9725223.1"/>
    </source>
</evidence>
<reference evidence="3" key="1">
    <citation type="submission" date="2023-08" db="EMBL/GenBank/DDBJ databases">
        <authorList>
            <person name="Alioto T."/>
            <person name="Alioto T."/>
            <person name="Gomez Garrido J."/>
        </authorList>
    </citation>
    <scope>NUCLEOTIDE SEQUENCE</scope>
</reference>
<protein>
    <recommendedName>
        <fullName evidence="2">IgGFc-binding protein N-terminal domain-containing protein</fullName>
    </recommendedName>
</protein>
<evidence type="ECO:0000313" key="4">
    <source>
        <dbReference type="Proteomes" id="UP001162480"/>
    </source>
</evidence>
<keyword evidence="1" id="KW-0472">Membrane</keyword>
<evidence type="ECO:0000259" key="2">
    <source>
        <dbReference type="Pfam" id="PF17517"/>
    </source>
</evidence>
<sequence length="595" mass="65234">MSNVNINPVRIHSVPSIDNSCTNVQCDYKREDCTFLNTCSGQSGYAEPDTCGTRFIIPYLSESIKCEVSIEVVPQLLNTTNITLTSSHMNSYLNASYEIAPNSSLVIELNFPRIRLQDALLEEDKAVALLLIATGDVCVMYGRQKGDRSQLYPTDTFGTDYVIMTPSTSINMSSTVYILPQGIPKTLTNVTLTVNSNSSLCDLLICGLGDTEFNYTIKPNEVLALDDGNLMDGVKISASRPVGVLVAGISAYDPRNGTVCFEPPISTSEMLPPITTWGKMFVAVPLTPEILVTLKITGETNVTVTLETTVASYMVKDSDALQLDFLNECYIMLKSVKPIQVMYITNVSSYDQQTMYKNDFILPPLEQYIGYQAFSLKSQHNASSLVAVSPSTLGDEPSSQVLLDYYTNETATHVYKLTQENVTVTRVGNLQGTYHSILDIKINTSYGMLYDADRSSFSVLGMRLTTLNKQCQALNTSRNASENGSSEQSNCNEQLLNGGNETFLSVSDESGPLLSQSVLVKNEDNFKMSSRFSVKGSKDAHHIADTSLSSNIVAVIVSLSVALFAVCVVIASFVLIELITRRKQLRSTKIRPFVS</sequence>
<dbReference type="PANTHER" id="PTHR46534">
    <property type="entry name" value="IGGFC_BINDING DOMAIN-CONTAINING PROTEIN"/>
    <property type="match status" value="1"/>
</dbReference>
<keyword evidence="1" id="KW-1133">Transmembrane helix</keyword>
<keyword evidence="1" id="KW-0812">Transmembrane</keyword>
<feature type="transmembrane region" description="Helical" evidence="1">
    <location>
        <begin position="552"/>
        <end position="576"/>
    </location>
</feature>
<proteinExistence type="predicted"/>
<organism evidence="3 4">
    <name type="scientific">Octopus vulgaris</name>
    <name type="common">Common octopus</name>
    <dbReference type="NCBI Taxonomy" id="6645"/>
    <lineage>
        <taxon>Eukaryota</taxon>
        <taxon>Metazoa</taxon>
        <taxon>Spiralia</taxon>
        <taxon>Lophotrochozoa</taxon>
        <taxon>Mollusca</taxon>
        <taxon>Cephalopoda</taxon>
        <taxon>Coleoidea</taxon>
        <taxon>Octopodiformes</taxon>
        <taxon>Octopoda</taxon>
        <taxon>Incirrata</taxon>
        <taxon>Octopodidae</taxon>
        <taxon>Octopus</taxon>
    </lineage>
</organism>
<dbReference type="EMBL" id="OX597820">
    <property type="protein sequence ID" value="CAI9725223.1"/>
    <property type="molecule type" value="Genomic_DNA"/>
</dbReference>
<name>A0AA36AZK5_OCTVU</name>
<dbReference type="Proteomes" id="UP001162480">
    <property type="component" value="Chromosome 7"/>
</dbReference>
<accession>A0AA36AZK5</accession>
<evidence type="ECO:0000256" key="1">
    <source>
        <dbReference type="SAM" id="Phobius"/>
    </source>
</evidence>
<dbReference type="InterPro" id="IPR035234">
    <property type="entry name" value="IgGFc-bd_N"/>
</dbReference>
<dbReference type="Pfam" id="PF17517">
    <property type="entry name" value="IgGFc_binding"/>
    <property type="match status" value="1"/>
</dbReference>
<dbReference type="AlphaFoldDB" id="A0AA36AZK5"/>
<keyword evidence="4" id="KW-1185">Reference proteome</keyword>
<feature type="domain" description="IgGFc-binding protein N-terminal" evidence="2">
    <location>
        <begin position="149"/>
        <end position="412"/>
    </location>
</feature>
<dbReference type="PANTHER" id="PTHR46534:SF1">
    <property type="entry name" value="IGGFC-BINDING PROTEIN N-TERMINAL DOMAIN-CONTAINING PROTEIN"/>
    <property type="match status" value="1"/>
</dbReference>
<gene>
    <name evidence="3" type="ORF">OCTVUL_1B009068</name>
</gene>